<gene>
    <name evidence="1" type="ORF">IMZ16_04145</name>
</gene>
<sequence>MILEEAWKVMATTKITSTSQLLLIYLLCFEDEIVQISEIKLSERLGCSKRTIASAKQELIRKGLLEFKRKGFGNIGTYKLIIPPADKVEQEIHEKVTESSVPSSDIPTLHEFVNYAKTLPIYDSSLDFFVTSKYQSWIDNGWKLLIGNGKTPIRNWKGSLRTAMDAYKNKGNFKSVLPTIQRPLSTYNEEYR</sequence>
<proteinExistence type="predicted"/>
<name>A0A7M1T6X9_9FLAO</name>
<dbReference type="Gene3D" id="1.10.10.10">
    <property type="entry name" value="Winged helix-like DNA-binding domain superfamily/Winged helix DNA-binding domain"/>
    <property type="match status" value="1"/>
</dbReference>
<dbReference type="AlphaFoldDB" id="A0A7M1T6X9"/>
<dbReference type="RefSeq" id="WP_193440614.1">
    <property type="nucleotide sequence ID" value="NZ_CP063145.1"/>
</dbReference>
<evidence type="ECO:0000313" key="2">
    <source>
        <dbReference type="Proteomes" id="UP000593605"/>
    </source>
</evidence>
<dbReference type="KEGG" id="civ:IMZ16_04145"/>
<dbReference type="EMBL" id="CP063145">
    <property type="protein sequence ID" value="QOR74632.1"/>
    <property type="molecule type" value="Genomic_DNA"/>
</dbReference>
<reference evidence="1 2" key="1">
    <citation type="submission" date="2020-10" db="EMBL/GenBank/DDBJ databases">
        <title>Complete genome of Cruoricapor ignavus strain M1214 isolated from the blood culture of a febrile patient.</title>
        <authorList>
            <person name="Guglielmino C.J.D."/>
        </authorList>
    </citation>
    <scope>NUCLEOTIDE SEQUENCE [LARGE SCALE GENOMIC DNA]</scope>
    <source>
        <strain evidence="1 2">M1214</strain>
    </source>
</reference>
<accession>A0A7M1T6X9</accession>
<evidence type="ECO:0000313" key="1">
    <source>
        <dbReference type="EMBL" id="QOR74632.1"/>
    </source>
</evidence>
<dbReference type="InterPro" id="IPR036388">
    <property type="entry name" value="WH-like_DNA-bd_sf"/>
</dbReference>
<organism evidence="1 2">
    <name type="scientific">Cruoricaptor ignavus</name>
    <dbReference type="NCBI Taxonomy" id="1118202"/>
    <lineage>
        <taxon>Bacteria</taxon>
        <taxon>Pseudomonadati</taxon>
        <taxon>Bacteroidota</taxon>
        <taxon>Flavobacteriia</taxon>
        <taxon>Flavobacteriales</taxon>
        <taxon>Weeksellaceae</taxon>
        <taxon>Cruoricaptor</taxon>
    </lineage>
</organism>
<dbReference type="Proteomes" id="UP000593605">
    <property type="component" value="Chromosome"/>
</dbReference>
<evidence type="ECO:0008006" key="3">
    <source>
        <dbReference type="Google" id="ProtNLM"/>
    </source>
</evidence>
<dbReference type="SUPFAM" id="SSF46785">
    <property type="entry name" value="Winged helix' DNA-binding domain"/>
    <property type="match status" value="1"/>
</dbReference>
<protein>
    <recommendedName>
        <fullName evidence="3">Helix-turn-helix domain-containing protein</fullName>
    </recommendedName>
</protein>
<dbReference type="InterPro" id="IPR036390">
    <property type="entry name" value="WH_DNA-bd_sf"/>
</dbReference>